<dbReference type="EMBL" id="MDYQ01000011">
    <property type="protein sequence ID" value="PRP88356.1"/>
    <property type="molecule type" value="Genomic_DNA"/>
</dbReference>
<comment type="caution">
    <text evidence="3">The sequence shown here is derived from an EMBL/GenBank/DDBJ whole genome shotgun (WGS) entry which is preliminary data.</text>
</comment>
<keyword evidence="4" id="KW-1185">Reference proteome</keyword>
<dbReference type="Gene3D" id="3.40.50.720">
    <property type="entry name" value="NAD(P)-binding Rossmann-like Domain"/>
    <property type="match status" value="1"/>
</dbReference>
<dbReference type="InterPro" id="IPR002347">
    <property type="entry name" value="SDR_fam"/>
</dbReference>
<dbReference type="STRING" id="1890364.A0A2P6NWQ2"/>
<name>A0A2P6NWQ2_9EUKA</name>
<evidence type="ECO:0000256" key="1">
    <source>
        <dbReference type="ARBA" id="ARBA00006484"/>
    </source>
</evidence>
<keyword evidence="2" id="KW-0560">Oxidoreductase</keyword>
<evidence type="ECO:0000313" key="3">
    <source>
        <dbReference type="EMBL" id="PRP88356.1"/>
    </source>
</evidence>
<organism evidence="3 4">
    <name type="scientific">Planoprotostelium fungivorum</name>
    <dbReference type="NCBI Taxonomy" id="1890364"/>
    <lineage>
        <taxon>Eukaryota</taxon>
        <taxon>Amoebozoa</taxon>
        <taxon>Evosea</taxon>
        <taxon>Variosea</taxon>
        <taxon>Cavosteliida</taxon>
        <taxon>Cavosteliaceae</taxon>
        <taxon>Planoprotostelium</taxon>
    </lineage>
</organism>
<dbReference type="PRINTS" id="PR00081">
    <property type="entry name" value="GDHRDH"/>
</dbReference>
<gene>
    <name evidence="3" type="ORF">PROFUN_03270</name>
</gene>
<reference evidence="3 4" key="1">
    <citation type="journal article" date="2018" name="Genome Biol. Evol.">
        <title>Multiple Roots of Fruiting Body Formation in Amoebozoa.</title>
        <authorList>
            <person name="Hillmann F."/>
            <person name="Forbes G."/>
            <person name="Novohradska S."/>
            <person name="Ferling I."/>
            <person name="Riege K."/>
            <person name="Groth M."/>
            <person name="Westermann M."/>
            <person name="Marz M."/>
            <person name="Spaller T."/>
            <person name="Winckler T."/>
            <person name="Schaap P."/>
            <person name="Glockner G."/>
        </authorList>
    </citation>
    <scope>NUCLEOTIDE SEQUENCE [LARGE SCALE GENOMIC DNA]</scope>
    <source>
        <strain evidence="3 4">Jena</strain>
    </source>
</reference>
<dbReference type="GO" id="GO:0016491">
    <property type="term" value="F:oxidoreductase activity"/>
    <property type="evidence" value="ECO:0007669"/>
    <property type="project" value="UniProtKB-KW"/>
</dbReference>
<evidence type="ECO:0008006" key="5">
    <source>
        <dbReference type="Google" id="ProtNLM"/>
    </source>
</evidence>
<sequence length="346" mass="37466">MPFTLNPATLLSGRYAIKDIPDLSGRIAVVTGGSDGIGYYDALGLAQAGARVLIISATHEHGKNAEKEINDGLVKNGKKGSVEWYELDMGCLADTDKLSRRLADELPRLDILICNAAVGQAPYGLTKDGLARHFEINNLAHYVMVVHLIPLMEKTVRSGLAAPGTVRIVMQSSEAHRASPSDVKFATKSEIMQERDPLVMYGRTKLGLILLARQLVKRVIDPSTKILAISVHPGTVDTHMQSAFTESYGIVGSVLEGLSRLFGKSPQEGAEASLWAATSIDIKADNCSEYQGNYYSEAHGKPGTEIDAAKDETIGDNFWMLCGQLTREILGRDLDVNRQTAQPTTA</sequence>
<dbReference type="PANTHER" id="PTHR24320:SF281">
    <property type="entry name" value="SHORT CHAIN DEHYDROGENASE_REDUCTASE FAMILY PROTEIN (AFU_ORTHOLOGUE AFUA_5G14310)"/>
    <property type="match status" value="1"/>
</dbReference>
<evidence type="ECO:0000256" key="2">
    <source>
        <dbReference type="ARBA" id="ARBA00023002"/>
    </source>
</evidence>
<dbReference type="Pfam" id="PF00106">
    <property type="entry name" value="adh_short"/>
    <property type="match status" value="1"/>
</dbReference>
<proteinExistence type="inferred from homology"/>
<accession>A0A2P6NWQ2</accession>
<comment type="similarity">
    <text evidence="1">Belongs to the short-chain dehydrogenases/reductases (SDR) family.</text>
</comment>
<protein>
    <recommendedName>
        <fullName evidence="5">NAD(P)-binding protein</fullName>
    </recommendedName>
</protein>
<evidence type="ECO:0000313" key="4">
    <source>
        <dbReference type="Proteomes" id="UP000241769"/>
    </source>
</evidence>
<dbReference type="Proteomes" id="UP000241769">
    <property type="component" value="Unassembled WGS sequence"/>
</dbReference>
<dbReference type="PANTHER" id="PTHR24320">
    <property type="entry name" value="RETINOL DEHYDROGENASE"/>
    <property type="match status" value="1"/>
</dbReference>
<dbReference type="InterPro" id="IPR036291">
    <property type="entry name" value="NAD(P)-bd_dom_sf"/>
</dbReference>
<dbReference type="InParanoid" id="A0A2P6NWQ2"/>
<dbReference type="AlphaFoldDB" id="A0A2P6NWQ2"/>
<dbReference type="SUPFAM" id="SSF51735">
    <property type="entry name" value="NAD(P)-binding Rossmann-fold domains"/>
    <property type="match status" value="1"/>
</dbReference>
<dbReference type="OrthoDB" id="25001at2759"/>